<evidence type="ECO:0000313" key="1">
    <source>
        <dbReference type="EMBL" id="KXT68020.1"/>
    </source>
</evidence>
<proteinExistence type="predicted"/>
<dbReference type="AlphaFoldDB" id="A0A139MW97"/>
<dbReference type="Proteomes" id="UP000070198">
    <property type="component" value="Unassembled WGS sequence"/>
</dbReference>
<sequence>MTSFLKKRPQSRVTKFKTTYNKNSIITMNSRITDKLFHE</sequence>
<organism evidence="1 2">
    <name type="scientific">Streptococcus gallolyticus</name>
    <dbReference type="NCBI Taxonomy" id="315405"/>
    <lineage>
        <taxon>Bacteria</taxon>
        <taxon>Bacillati</taxon>
        <taxon>Bacillota</taxon>
        <taxon>Bacilli</taxon>
        <taxon>Lactobacillales</taxon>
        <taxon>Streptococcaceae</taxon>
        <taxon>Streptococcus</taxon>
    </lineage>
</organism>
<accession>A0A139MW97</accession>
<protein>
    <submittedName>
        <fullName evidence="1">Uncharacterized protein</fullName>
    </submittedName>
</protein>
<dbReference type="PATRIC" id="fig|315405.11.peg.1424"/>
<gene>
    <name evidence="1" type="ORF">SGADD02_01191</name>
</gene>
<dbReference type="EMBL" id="LQOF01000275">
    <property type="protein sequence ID" value="KXT68020.1"/>
    <property type="molecule type" value="Genomic_DNA"/>
</dbReference>
<name>A0A139MW97_9STRE</name>
<comment type="caution">
    <text evidence="1">The sequence shown here is derived from an EMBL/GenBank/DDBJ whole genome shotgun (WGS) entry which is preliminary data.</text>
</comment>
<reference evidence="1 2" key="1">
    <citation type="submission" date="2016-01" db="EMBL/GenBank/DDBJ databases">
        <title>Highly variable Streptococcus oralis are common among viridans streptococci isolated from primates.</title>
        <authorList>
            <person name="Denapaite D."/>
            <person name="Rieger M."/>
            <person name="Koendgen S."/>
            <person name="Brueckner R."/>
            <person name="Ochigava I."/>
            <person name="Kappeler P."/>
            <person name="Maetz-Rensing K."/>
            <person name="Leendertz F."/>
            <person name="Hakenbeck R."/>
        </authorList>
    </citation>
    <scope>NUCLEOTIDE SEQUENCE [LARGE SCALE GENOMIC DNA]</scope>
    <source>
        <strain evidence="1 2">DD02</strain>
    </source>
</reference>
<evidence type="ECO:0000313" key="2">
    <source>
        <dbReference type="Proteomes" id="UP000070198"/>
    </source>
</evidence>